<proteinExistence type="predicted"/>
<keyword evidence="2" id="KW-1185">Reference proteome</keyword>
<evidence type="ECO:0000313" key="2">
    <source>
        <dbReference type="Proteomes" id="UP001209229"/>
    </source>
</evidence>
<dbReference type="RefSeq" id="WP_301192293.1">
    <property type="nucleotide sequence ID" value="NZ_JAPDPJ010000063.1"/>
</dbReference>
<comment type="caution">
    <text evidence="1">The sequence shown here is derived from an EMBL/GenBank/DDBJ whole genome shotgun (WGS) entry which is preliminary data.</text>
</comment>
<dbReference type="EMBL" id="JAPDPJ010000063">
    <property type="protein sequence ID" value="MCW3788736.1"/>
    <property type="molecule type" value="Genomic_DNA"/>
</dbReference>
<organism evidence="1 2">
    <name type="scientific">Plebeiibacterium sediminum</name>
    <dbReference type="NCBI Taxonomy" id="2992112"/>
    <lineage>
        <taxon>Bacteria</taxon>
        <taxon>Pseudomonadati</taxon>
        <taxon>Bacteroidota</taxon>
        <taxon>Bacteroidia</taxon>
        <taxon>Marinilabiliales</taxon>
        <taxon>Marinilabiliaceae</taxon>
        <taxon>Plebeiibacterium</taxon>
    </lineage>
</organism>
<gene>
    <name evidence="1" type="ORF">OM075_19860</name>
</gene>
<evidence type="ECO:0000313" key="1">
    <source>
        <dbReference type="EMBL" id="MCW3788736.1"/>
    </source>
</evidence>
<sequence>MIYIVVLIIVALIIAWFVSNKVKGKDEVEEEGREVPADCCGAHEVCEADSLLSSSDNIEYYNDEELDRFRGVTPKGYSDEAIEEFRDVLYTLKEREVAGWMKSIQLRQIQLPEIIREEALMIVEERRV</sequence>
<dbReference type="Proteomes" id="UP001209229">
    <property type="component" value="Unassembled WGS sequence"/>
</dbReference>
<name>A0AAE3M843_9BACT</name>
<dbReference type="AlphaFoldDB" id="A0AAE3M843"/>
<protein>
    <recommendedName>
        <fullName evidence="3">Phospholipase</fullName>
    </recommendedName>
</protein>
<evidence type="ECO:0008006" key="3">
    <source>
        <dbReference type="Google" id="ProtNLM"/>
    </source>
</evidence>
<reference evidence="1" key="1">
    <citation type="submission" date="2022-10" db="EMBL/GenBank/DDBJ databases">
        <authorList>
            <person name="Yu W.X."/>
        </authorList>
    </citation>
    <scope>NUCLEOTIDE SEQUENCE</scope>
    <source>
        <strain evidence="1">AAT</strain>
    </source>
</reference>
<accession>A0AAE3M843</accession>